<keyword evidence="1" id="KW-0443">Lipid metabolism</keyword>
<keyword evidence="1" id="KW-0521">NADP</keyword>
<gene>
    <name evidence="3" type="ORF">CINCED_3A023457</name>
</gene>
<name>A0A5E4MQQ6_9HEMI</name>
<comment type="function">
    <text evidence="1">Catalyzes the reduction of fatty acyl-CoA to fatty alcohols.</text>
</comment>
<dbReference type="GO" id="GO:0035336">
    <property type="term" value="P:long-chain fatty-acyl-CoA metabolic process"/>
    <property type="evidence" value="ECO:0007669"/>
    <property type="project" value="TreeGrafter"/>
</dbReference>
<dbReference type="OrthoDB" id="429813at2759"/>
<keyword evidence="1" id="KW-0560">Oxidoreductase</keyword>
<dbReference type="InterPro" id="IPR013120">
    <property type="entry name" value="FAR_NAD-bd"/>
</dbReference>
<evidence type="ECO:0000313" key="4">
    <source>
        <dbReference type="Proteomes" id="UP000325440"/>
    </source>
</evidence>
<comment type="catalytic activity">
    <reaction evidence="1">
        <text>a long-chain fatty acyl-CoA + 2 NADPH + 2 H(+) = a long-chain primary fatty alcohol + 2 NADP(+) + CoA</text>
        <dbReference type="Rhea" id="RHEA:52716"/>
        <dbReference type="ChEBI" id="CHEBI:15378"/>
        <dbReference type="ChEBI" id="CHEBI:57287"/>
        <dbReference type="ChEBI" id="CHEBI:57783"/>
        <dbReference type="ChEBI" id="CHEBI:58349"/>
        <dbReference type="ChEBI" id="CHEBI:77396"/>
        <dbReference type="ChEBI" id="CHEBI:83139"/>
        <dbReference type="EC" id="1.2.1.84"/>
    </reaction>
</comment>
<dbReference type="PANTHER" id="PTHR11011">
    <property type="entry name" value="MALE STERILITY PROTEIN 2-RELATED"/>
    <property type="match status" value="1"/>
</dbReference>
<evidence type="ECO:0000259" key="2">
    <source>
        <dbReference type="Pfam" id="PF07993"/>
    </source>
</evidence>
<dbReference type="GO" id="GO:0080019">
    <property type="term" value="F:alcohol-forming very long-chain fatty acyl-CoA reductase activity"/>
    <property type="evidence" value="ECO:0007669"/>
    <property type="project" value="InterPro"/>
</dbReference>
<dbReference type="AlphaFoldDB" id="A0A5E4MQQ6"/>
<keyword evidence="1" id="KW-0444">Lipid biosynthesis</keyword>
<dbReference type="InterPro" id="IPR026055">
    <property type="entry name" value="FAR"/>
</dbReference>
<accession>A0A5E4MQQ6</accession>
<dbReference type="GO" id="GO:0005777">
    <property type="term" value="C:peroxisome"/>
    <property type="evidence" value="ECO:0007669"/>
    <property type="project" value="TreeGrafter"/>
</dbReference>
<dbReference type="EMBL" id="CABPRJ010000981">
    <property type="protein sequence ID" value="VVC34007.1"/>
    <property type="molecule type" value="Genomic_DNA"/>
</dbReference>
<sequence>MKTTETITDTFNDGTILITGSTGFLGKILTDKLLRSCGLLKTIAVLVRNKRGLTAEQRMTDMYNQVVFDRLRKRKPDFMNYIKVINGNIEEQSLGLSLTDRNWLIQNVNFVFHCAATVKFNEPLDLATKINVLGTTNILALAAEMKHLKGFVHVSTAYSHCPRNEIKEKYYPVPITSTELSDLLEIDALTSE</sequence>
<dbReference type="InterPro" id="IPR036291">
    <property type="entry name" value="NAD(P)-bd_dom_sf"/>
</dbReference>
<evidence type="ECO:0000313" key="3">
    <source>
        <dbReference type="EMBL" id="VVC34007.1"/>
    </source>
</evidence>
<dbReference type="SUPFAM" id="SSF51735">
    <property type="entry name" value="NAD(P)-binding Rossmann-fold domains"/>
    <property type="match status" value="1"/>
</dbReference>
<evidence type="ECO:0000256" key="1">
    <source>
        <dbReference type="RuleBase" id="RU363097"/>
    </source>
</evidence>
<protein>
    <recommendedName>
        <fullName evidence="1">Fatty acyl-CoA reductase</fullName>
        <ecNumber evidence="1">1.2.1.84</ecNumber>
    </recommendedName>
</protein>
<proteinExistence type="inferred from homology"/>
<keyword evidence="4" id="KW-1185">Reference proteome</keyword>
<reference evidence="3 4" key="1">
    <citation type="submission" date="2019-08" db="EMBL/GenBank/DDBJ databases">
        <authorList>
            <person name="Alioto T."/>
            <person name="Alioto T."/>
            <person name="Gomez Garrido J."/>
        </authorList>
    </citation>
    <scope>NUCLEOTIDE SEQUENCE [LARGE SCALE GENOMIC DNA]</scope>
</reference>
<comment type="similarity">
    <text evidence="1">Belongs to the fatty acyl-CoA reductase family.</text>
</comment>
<organism evidence="3 4">
    <name type="scientific">Cinara cedri</name>
    <dbReference type="NCBI Taxonomy" id="506608"/>
    <lineage>
        <taxon>Eukaryota</taxon>
        <taxon>Metazoa</taxon>
        <taxon>Ecdysozoa</taxon>
        <taxon>Arthropoda</taxon>
        <taxon>Hexapoda</taxon>
        <taxon>Insecta</taxon>
        <taxon>Pterygota</taxon>
        <taxon>Neoptera</taxon>
        <taxon>Paraneoptera</taxon>
        <taxon>Hemiptera</taxon>
        <taxon>Sternorrhyncha</taxon>
        <taxon>Aphidomorpha</taxon>
        <taxon>Aphidoidea</taxon>
        <taxon>Aphididae</taxon>
        <taxon>Lachninae</taxon>
        <taxon>Cinara</taxon>
    </lineage>
</organism>
<dbReference type="Proteomes" id="UP000325440">
    <property type="component" value="Unassembled WGS sequence"/>
</dbReference>
<dbReference type="Gene3D" id="3.40.50.720">
    <property type="entry name" value="NAD(P)-binding Rossmann-like Domain"/>
    <property type="match status" value="1"/>
</dbReference>
<feature type="domain" description="Thioester reductase (TE)" evidence="2">
    <location>
        <begin position="18"/>
        <end position="178"/>
    </location>
</feature>
<dbReference type="EC" id="1.2.1.84" evidence="1"/>
<dbReference type="GO" id="GO:0102965">
    <property type="term" value="F:alcohol-forming long-chain fatty acyl-CoA reductase activity"/>
    <property type="evidence" value="ECO:0007669"/>
    <property type="project" value="UniProtKB-EC"/>
</dbReference>
<dbReference type="Pfam" id="PF07993">
    <property type="entry name" value="NAD_binding_4"/>
    <property type="match status" value="1"/>
</dbReference>
<dbReference type="PANTHER" id="PTHR11011:SF45">
    <property type="entry name" value="FATTY ACYL-COA REDUCTASE CG8306-RELATED"/>
    <property type="match status" value="1"/>
</dbReference>